<dbReference type="PROSITE" id="PS50977">
    <property type="entry name" value="HTH_TETR_2"/>
    <property type="match status" value="1"/>
</dbReference>
<dbReference type="Gene3D" id="1.10.357.10">
    <property type="entry name" value="Tetracycline Repressor, domain 2"/>
    <property type="match status" value="1"/>
</dbReference>
<dbReference type="EMBL" id="JABBNI010000008">
    <property type="protein sequence ID" value="NMM61876.1"/>
    <property type="molecule type" value="Genomic_DNA"/>
</dbReference>
<dbReference type="Proteomes" id="UP000537131">
    <property type="component" value="Unassembled WGS sequence"/>
</dbReference>
<evidence type="ECO:0000256" key="1">
    <source>
        <dbReference type="ARBA" id="ARBA00023125"/>
    </source>
</evidence>
<dbReference type="RefSeq" id="WP_169296481.1">
    <property type="nucleotide sequence ID" value="NZ_JABBNI010000008.1"/>
</dbReference>
<evidence type="ECO:0000313" key="4">
    <source>
        <dbReference type="EMBL" id="NMM61876.1"/>
    </source>
</evidence>
<reference evidence="4 5" key="2">
    <citation type="submission" date="2020-06" db="EMBL/GenBank/DDBJ databases">
        <title>Complete Genome Sequence of Clostridium muelleri sp. nov. P21T, an Acid-Alcohol Producing Acetogen Isolated from Old Hay.</title>
        <authorList>
            <person name="Duncan K.E."/>
            <person name="Tanner R.S."/>
        </authorList>
    </citation>
    <scope>NUCLEOTIDE SEQUENCE [LARGE SCALE GENOMIC DNA]</scope>
    <source>
        <strain evidence="4 5">P21</strain>
    </source>
</reference>
<evidence type="ECO:0000256" key="2">
    <source>
        <dbReference type="PROSITE-ProRule" id="PRU00335"/>
    </source>
</evidence>
<dbReference type="InterPro" id="IPR001647">
    <property type="entry name" value="HTH_TetR"/>
</dbReference>
<dbReference type="GO" id="GO:0003677">
    <property type="term" value="F:DNA binding"/>
    <property type="evidence" value="ECO:0007669"/>
    <property type="project" value="UniProtKB-UniRule"/>
</dbReference>
<accession>A0A7Y0HNC6</accession>
<name>A0A7Y0HNC6_9CLOT</name>
<evidence type="ECO:0000259" key="3">
    <source>
        <dbReference type="PROSITE" id="PS50977"/>
    </source>
</evidence>
<feature type="DNA-binding region" description="H-T-H motif" evidence="2">
    <location>
        <begin position="35"/>
        <end position="54"/>
    </location>
</feature>
<protein>
    <submittedName>
        <fullName evidence="4">TetR/AcrR family transcriptional regulator</fullName>
    </submittedName>
</protein>
<dbReference type="PROSITE" id="PS01081">
    <property type="entry name" value="HTH_TETR_1"/>
    <property type="match status" value="1"/>
</dbReference>
<keyword evidence="1 2" id="KW-0238">DNA-binding</keyword>
<dbReference type="AlphaFoldDB" id="A0A7Y0HNC6"/>
<feature type="domain" description="HTH tetR-type" evidence="3">
    <location>
        <begin position="12"/>
        <end position="72"/>
    </location>
</feature>
<evidence type="ECO:0000313" key="5">
    <source>
        <dbReference type="Proteomes" id="UP000537131"/>
    </source>
</evidence>
<sequence length="198" mass="23397">MSPRKFDWHEREKSKAQMLEAGYKLIRQYGMTHTSVEKVAEAAGLGKGTFYNFFPSKEYFVYEVIQHMRKQLMEEFEQLLDGRDKLPQTQAREFLKQIIFSDRSIYKYLTSEDEEKLRKALPPECFLDTEREAAVMERLFEHMEGVRSDMNRHLVANLIKIMALAQMNQSELHTDALKETLESMYSLLFSCIFVENKD</sequence>
<comment type="caution">
    <text evidence="4">The sequence shown here is derived from an EMBL/GenBank/DDBJ whole genome shotgun (WGS) entry which is preliminary data.</text>
</comment>
<proteinExistence type="predicted"/>
<dbReference type="PANTHER" id="PTHR43479:SF11">
    <property type="entry name" value="ACREF_ENVCD OPERON REPRESSOR-RELATED"/>
    <property type="match status" value="1"/>
</dbReference>
<organism evidence="4 5">
    <name type="scientific">Clostridium muellerianum</name>
    <dbReference type="NCBI Taxonomy" id="2716538"/>
    <lineage>
        <taxon>Bacteria</taxon>
        <taxon>Bacillati</taxon>
        <taxon>Bacillota</taxon>
        <taxon>Clostridia</taxon>
        <taxon>Eubacteriales</taxon>
        <taxon>Clostridiaceae</taxon>
        <taxon>Clostridium</taxon>
    </lineage>
</organism>
<reference evidence="4 5" key="1">
    <citation type="submission" date="2020-04" db="EMBL/GenBank/DDBJ databases">
        <authorList>
            <person name="Doyle D.A."/>
        </authorList>
    </citation>
    <scope>NUCLEOTIDE SEQUENCE [LARGE SCALE GENOMIC DNA]</scope>
    <source>
        <strain evidence="4 5">P21</strain>
    </source>
</reference>
<gene>
    <name evidence="4" type="ORF">HBE96_04070</name>
</gene>
<dbReference type="InterPro" id="IPR023772">
    <property type="entry name" value="DNA-bd_HTH_TetR-type_CS"/>
</dbReference>
<dbReference type="PANTHER" id="PTHR43479">
    <property type="entry name" value="ACREF/ENVCD OPERON REPRESSOR-RELATED"/>
    <property type="match status" value="1"/>
</dbReference>
<dbReference type="InterPro" id="IPR009057">
    <property type="entry name" value="Homeodomain-like_sf"/>
</dbReference>
<dbReference type="InterPro" id="IPR050624">
    <property type="entry name" value="HTH-type_Tx_Regulator"/>
</dbReference>
<dbReference type="PRINTS" id="PR00455">
    <property type="entry name" value="HTHTETR"/>
</dbReference>
<keyword evidence="5" id="KW-1185">Reference proteome</keyword>
<dbReference type="Pfam" id="PF00440">
    <property type="entry name" value="TetR_N"/>
    <property type="match status" value="1"/>
</dbReference>
<dbReference type="SUPFAM" id="SSF46689">
    <property type="entry name" value="Homeodomain-like"/>
    <property type="match status" value="1"/>
</dbReference>